<accession>A0ABR9JHW5</accession>
<comment type="caution">
    <text evidence="1">The sequence shown here is derived from an EMBL/GenBank/DDBJ whole genome shotgun (WGS) entry which is preliminary data.</text>
</comment>
<protein>
    <submittedName>
        <fullName evidence="1">Uncharacterized protein</fullName>
    </submittedName>
</protein>
<evidence type="ECO:0000313" key="1">
    <source>
        <dbReference type="EMBL" id="MBE1525511.1"/>
    </source>
</evidence>
<dbReference type="Proteomes" id="UP000643525">
    <property type="component" value="Unassembled WGS sequence"/>
</dbReference>
<reference evidence="1 2" key="1">
    <citation type="submission" date="2020-10" db="EMBL/GenBank/DDBJ databases">
        <title>Sequencing the genomes of 1000 actinobacteria strains.</title>
        <authorList>
            <person name="Klenk H.-P."/>
        </authorList>
    </citation>
    <scope>NUCLEOTIDE SEQUENCE [LARGE SCALE GENOMIC DNA]</scope>
    <source>
        <strain evidence="1 2">DSM 15666</strain>
    </source>
</reference>
<name>A0ABR9JHW5_9MICC</name>
<proteinExistence type="predicted"/>
<evidence type="ECO:0000313" key="2">
    <source>
        <dbReference type="Proteomes" id="UP000643525"/>
    </source>
</evidence>
<sequence length="45" mass="4841">MLDTLLMAWAPVTTNTSAPSAKCPAQLDRQYDLGATRGTHAKSHI</sequence>
<organism evidence="1 2">
    <name type="scientific">Nesterenkonia lutea</name>
    <dbReference type="NCBI Taxonomy" id="272919"/>
    <lineage>
        <taxon>Bacteria</taxon>
        <taxon>Bacillati</taxon>
        <taxon>Actinomycetota</taxon>
        <taxon>Actinomycetes</taxon>
        <taxon>Micrococcales</taxon>
        <taxon>Micrococcaceae</taxon>
        <taxon>Nesterenkonia</taxon>
    </lineage>
</organism>
<dbReference type="EMBL" id="JADBED010000002">
    <property type="protein sequence ID" value="MBE1525511.1"/>
    <property type="molecule type" value="Genomic_DNA"/>
</dbReference>
<gene>
    <name evidence="1" type="ORF">H4W27_002685</name>
</gene>
<keyword evidence="2" id="KW-1185">Reference proteome</keyword>